<organism evidence="2 3">
    <name type="scientific">Pisum sativum</name>
    <name type="common">Garden pea</name>
    <name type="synonym">Lathyrus oleraceus</name>
    <dbReference type="NCBI Taxonomy" id="3888"/>
    <lineage>
        <taxon>Eukaryota</taxon>
        <taxon>Viridiplantae</taxon>
        <taxon>Streptophyta</taxon>
        <taxon>Embryophyta</taxon>
        <taxon>Tracheophyta</taxon>
        <taxon>Spermatophyta</taxon>
        <taxon>Magnoliopsida</taxon>
        <taxon>eudicotyledons</taxon>
        <taxon>Gunneridae</taxon>
        <taxon>Pentapetalae</taxon>
        <taxon>rosids</taxon>
        <taxon>fabids</taxon>
        <taxon>Fabales</taxon>
        <taxon>Fabaceae</taxon>
        <taxon>Papilionoideae</taxon>
        <taxon>50 kb inversion clade</taxon>
        <taxon>NPAAA clade</taxon>
        <taxon>Hologalegina</taxon>
        <taxon>IRL clade</taxon>
        <taxon>Fabeae</taxon>
        <taxon>Lathyrus</taxon>
    </lineage>
</organism>
<dbReference type="Proteomes" id="UP001058974">
    <property type="component" value="Chromosome 3"/>
</dbReference>
<evidence type="ECO:0000313" key="2">
    <source>
        <dbReference type="EMBL" id="KAI5430207.1"/>
    </source>
</evidence>
<name>A0A9D5AZQ6_PEA</name>
<feature type="compositionally biased region" description="Low complexity" evidence="1">
    <location>
        <begin position="392"/>
        <end position="404"/>
    </location>
</feature>
<dbReference type="EMBL" id="JAMSHJ010000003">
    <property type="protein sequence ID" value="KAI5430207.1"/>
    <property type="molecule type" value="Genomic_DNA"/>
</dbReference>
<accession>A0A9D5AZQ6</accession>
<feature type="region of interest" description="Disordered" evidence="1">
    <location>
        <begin position="384"/>
        <end position="457"/>
    </location>
</feature>
<dbReference type="AlphaFoldDB" id="A0A9D5AZQ6"/>
<reference evidence="2 3" key="1">
    <citation type="journal article" date="2022" name="Nat. Genet.">
        <title>Improved pea reference genome and pan-genome highlight genomic features and evolutionary characteristics.</title>
        <authorList>
            <person name="Yang T."/>
            <person name="Liu R."/>
            <person name="Luo Y."/>
            <person name="Hu S."/>
            <person name="Wang D."/>
            <person name="Wang C."/>
            <person name="Pandey M.K."/>
            <person name="Ge S."/>
            <person name="Xu Q."/>
            <person name="Li N."/>
            <person name="Li G."/>
            <person name="Huang Y."/>
            <person name="Saxena R.K."/>
            <person name="Ji Y."/>
            <person name="Li M."/>
            <person name="Yan X."/>
            <person name="He Y."/>
            <person name="Liu Y."/>
            <person name="Wang X."/>
            <person name="Xiang C."/>
            <person name="Varshney R.K."/>
            <person name="Ding H."/>
            <person name="Gao S."/>
            <person name="Zong X."/>
        </authorList>
    </citation>
    <scope>NUCLEOTIDE SEQUENCE [LARGE SCALE GENOMIC DNA]</scope>
    <source>
        <strain evidence="2 3">cv. Zhongwan 6</strain>
    </source>
</reference>
<keyword evidence="3" id="KW-1185">Reference proteome</keyword>
<proteinExistence type="predicted"/>
<evidence type="ECO:0000313" key="3">
    <source>
        <dbReference type="Proteomes" id="UP001058974"/>
    </source>
</evidence>
<feature type="compositionally biased region" description="Polar residues" evidence="1">
    <location>
        <begin position="1"/>
        <end position="16"/>
    </location>
</feature>
<protein>
    <submittedName>
        <fullName evidence="2">Uncharacterized protein</fullName>
    </submittedName>
</protein>
<evidence type="ECO:0000256" key="1">
    <source>
        <dbReference type="SAM" id="MobiDB-lite"/>
    </source>
</evidence>
<comment type="caution">
    <text evidence="2">The sequence shown here is derived from an EMBL/GenBank/DDBJ whole genome shotgun (WGS) entry which is preliminary data.</text>
</comment>
<feature type="compositionally biased region" description="Low complexity" evidence="1">
    <location>
        <begin position="17"/>
        <end position="30"/>
    </location>
</feature>
<gene>
    <name evidence="2" type="ORF">KIW84_034689</name>
</gene>
<feature type="compositionally biased region" description="Polar residues" evidence="1">
    <location>
        <begin position="443"/>
        <end position="457"/>
    </location>
</feature>
<feature type="compositionally biased region" description="Low complexity" evidence="1">
    <location>
        <begin position="427"/>
        <end position="438"/>
    </location>
</feature>
<sequence>MNSQQQSVYNFSQQMNSTEQAPSSSQQTTATTGIVSTSVYRDPHILDREPYIHLATPFEKHEVLCESLVDFETMKRNGVDLTEELKMQGWETYLQRLYGPVYTNLAKEFWCFIDSDDHYIVSYTLGVKISAEGKHSKNKELYHDLPVWLKIILGTIHHRPASNSSDYINIDHKCILYCIHKGLKLCLPALLLKYLRDLVKDTRNILKTRNYIPLGRLISDVLIEGGLVDHLIQLRLMEDVTIDTRRPLNAWNLKSMGIIDQVRAKPTLDTSWEALKDQRGIPNELYLFSKIDPSEVVAYYLQDLANQGVDISDFIVDWLPEHPPSFMKRMREPFEKSKKAKKAKLGESFGSRPPVPLVGSPGKFVSLPCSVKIKPIASSLPQTTPIYTSAETPPSTTRSSNPPSLKFNLATTTFPVTEAEMLNETTSPSSSPSSQSPPYYELTSDTEPSDPQKQNVR</sequence>
<dbReference type="Gramene" id="Psat03G0468900-T1">
    <property type="protein sequence ID" value="KAI5430207.1"/>
    <property type="gene ID" value="KIW84_034689"/>
</dbReference>
<feature type="region of interest" description="Disordered" evidence="1">
    <location>
        <begin position="1"/>
        <end position="30"/>
    </location>
</feature>